<dbReference type="Proteomes" id="UP000323499">
    <property type="component" value="Segment"/>
</dbReference>
<accession>A0A5B9N5U5</accession>
<reference evidence="3" key="1">
    <citation type="submission" date="2019-06" db="EMBL/GenBank/DDBJ databases">
        <title>Complete Genome Sequence of Escherichia coli Phage Paul.</title>
        <authorList>
            <person name="Holt A."/>
            <person name="Saldana R."/>
            <person name="Moreland R."/>
            <person name="Gill J.J."/>
            <person name="Liu M."/>
            <person name="Ramsey J."/>
        </authorList>
    </citation>
    <scope>NUCLEOTIDE SEQUENCE [LARGE SCALE GENOMIC DNA]</scope>
</reference>
<keyword evidence="3" id="KW-1185">Reference proteome</keyword>
<evidence type="ECO:0000256" key="1">
    <source>
        <dbReference type="SAM" id="MobiDB-lite"/>
    </source>
</evidence>
<feature type="region of interest" description="Disordered" evidence="1">
    <location>
        <begin position="1"/>
        <end position="24"/>
    </location>
</feature>
<protein>
    <submittedName>
        <fullName evidence="2">Uncharacterized protein</fullName>
    </submittedName>
</protein>
<organism evidence="2 3">
    <name type="scientific">Escherichia phage Paul</name>
    <dbReference type="NCBI Taxonomy" id="2589659"/>
    <lineage>
        <taxon>Viruses</taxon>
        <taxon>Duplodnaviria</taxon>
        <taxon>Heunggongvirae</taxon>
        <taxon>Uroviricota</taxon>
        <taxon>Caudoviricetes</taxon>
        <taxon>Mktvariviridae</taxon>
        <taxon>Gordonclarkvirinae</taxon>
        <taxon>Kuravirus</taxon>
        <taxon>Kuravirus paul</taxon>
    </lineage>
</organism>
<gene>
    <name evidence="2" type="ORF">CPT_Paul_059</name>
</gene>
<evidence type="ECO:0000313" key="2">
    <source>
        <dbReference type="EMBL" id="QEG08155.1"/>
    </source>
</evidence>
<name>A0A5B9N5U5_9CAUD</name>
<proteinExistence type="predicted"/>
<dbReference type="EMBL" id="MN045231">
    <property type="protein sequence ID" value="QEG08155.1"/>
    <property type="molecule type" value="Genomic_DNA"/>
</dbReference>
<sequence>MVKTLKNRFYQERRSKRKMSRKMKGRILSQDQIISINSIIKLSTKLEDFA</sequence>
<evidence type="ECO:0000313" key="3">
    <source>
        <dbReference type="Proteomes" id="UP000323499"/>
    </source>
</evidence>
<feature type="compositionally biased region" description="Basic residues" evidence="1">
    <location>
        <begin position="14"/>
        <end position="24"/>
    </location>
</feature>